<dbReference type="SUPFAM" id="SSF53955">
    <property type="entry name" value="Lysozyme-like"/>
    <property type="match status" value="1"/>
</dbReference>
<dbReference type="InterPro" id="IPR002477">
    <property type="entry name" value="Peptidoglycan-bd-like"/>
</dbReference>
<feature type="region of interest" description="Disordered" evidence="1">
    <location>
        <begin position="337"/>
        <end position="360"/>
    </location>
</feature>
<dbReference type="Pfam" id="PF01471">
    <property type="entry name" value="PG_binding_1"/>
    <property type="match status" value="1"/>
</dbReference>
<proteinExistence type="predicted"/>
<protein>
    <recommendedName>
        <fullName evidence="2">Peptidoglycan binding-like domain-containing protein</fullName>
    </recommendedName>
</protein>
<feature type="compositionally biased region" description="Polar residues" evidence="1">
    <location>
        <begin position="337"/>
        <end position="348"/>
    </location>
</feature>
<dbReference type="Gene3D" id="1.10.101.10">
    <property type="entry name" value="PGBD-like superfamily/PGBD"/>
    <property type="match status" value="1"/>
</dbReference>
<dbReference type="InterPro" id="IPR023346">
    <property type="entry name" value="Lysozyme-like_dom_sf"/>
</dbReference>
<dbReference type="Proteomes" id="UP001516390">
    <property type="component" value="Unassembled WGS sequence"/>
</dbReference>
<dbReference type="InterPro" id="IPR052354">
    <property type="entry name" value="Cell_Wall_Dynamics_Protein"/>
</dbReference>
<accession>A0ABR5ZL07</accession>
<evidence type="ECO:0000259" key="2">
    <source>
        <dbReference type="Pfam" id="PF01471"/>
    </source>
</evidence>
<evidence type="ECO:0000256" key="1">
    <source>
        <dbReference type="SAM" id="MobiDB-lite"/>
    </source>
</evidence>
<dbReference type="InterPro" id="IPR036366">
    <property type="entry name" value="PGBDSf"/>
</dbReference>
<dbReference type="RefSeq" id="WP_182080971.1">
    <property type="nucleotide sequence ID" value="NZ_NWUS01000001.1"/>
</dbReference>
<organism evidence="3 4">
    <name type="scientific">Bombella favorum</name>
    <dbReference type="NCBI Taxonomy" id="2039164"/>
    <lineage>
        <taxon>Bacteria</taxon>
        <taxon>Pseudomonadati</taxon>
        <taxon>Pseudomonadota</taxon>
        <taxon>Alphaproteobacteria</taxon>
        <taxon>Acetobacterales</taxon>
        <taxon>Acetobacteraceae</taxon>
        <taxon>Bombella</taxon>
    </lineage>
</organism>
<evidence type="ECO:0000313" key="3">
    <source>
        <dbReference type="EMBL" id="MBA5725012.1"/>
    </source>
</evidence>
<feature type="domain" description="Peptidoglycan binding-like" evidence="2">
    <location>
        <begin position="214"/>
        <end position="273"/>
    </location>
</feature>
<gene>
    <name evidence="3" type="ORF">CPA57_01795</name>
</gene>
<sequence length="360" mass="39367">MSKENADLVLKAAMDSGITSRKELANFMGQVQVESGNFQHLEENLHYSPERLLKLFSNRGVKTLDQARSIVAAGPEAVGNTVYGGEWGQRRGGNTEPGDGYEYRGRGFIQLTGRKNYREVSEHLNIDLVNHPDDAAKPEIAAKAAVDYWKIHVVPRGGQESITLATHIINGGYNGLSERIKAVQEWEARLELGYKPGMVDPLAPTPTLRQGSHGSQVSQVQNELRDLGYTNKGSRLLATDGKIGPSTKQAVEAFQADNGLKADGIIGLATRHRLDEAHQAIQNTKATTPDNAPTEAKNRTFAPEAKASQMAASSNGKLDEDSYFRNLLRREQEIRQTTMQSQGATQTPEKTRTVGIHAGL</sequence>
<dbReference type="SUPFAM" id="SSF47090">
    <property type="entry name" value="PGBD-like"/>
    <property type="match status" value="1"/>
</dbReference>
<dbReference type="Gene3D" id="1.10.530.10">
    <property type="match status" value="1"/>
</dbReference>
<dbReference type="InterPro" id="IPR036365">
    <property type="entry name" value="PGBD-like_sf"/>
</dbReference>
<name>A0ABR5ZL07_9PROT</name>
<dbReference type="PANTHER" id="PTHR34408:SF1">
    <property type="entry name" value="GLYCOSYL HYDROLASE FAMILY 19 DOMAIN-CONTAINING PROTEIN HI_1415"/>
    <property type="match status" value="1"/>
</dbReference>
<dbReference type="EMBL" id="NWUS01000001">
    <property type="protein sequence ID" value="MBA5725012.1"/>
    <property type="molecule type" value="Genomic_DNA"/>
</dbReference>
<dbReference type="PANTHER" id="PTHR34408">
    <property type="entry name" value="FAMILY PROTEIN, PUTATIVE-RELATED"/>
    <property type="match status" value="1"/>
</dbReference>
<comment type="caution">
    <text evidence="3">The sequence shown here is derived from an EMBL/GenBank/DDBJ whole genome shotgun (WGS) entry which is preliminary data.</text>
</comment>
<evidence type="ECO:0000313" key="4">
    <source>
        <dbReference type="Proteomes" id="UP001516390"/>
    </source>
</evidence>
<reference evidence="3 4" key="1">
    <citation type="submission" date="2017-09" db="EMBL/GenBank/DDBJ databases">
        <authorList>
            <person name="Jakob F."/>
        </authorList>
    </citation>
    <scope>NUCLEOTIDE SEQUENCE [LARGE SCALE GENOMIC DNA]</scope>
    <source>
        <strain evidence="3 4">TMW 2.1880</strain>
    </source>
</reference>
<keyword evidence="4" id="KW-1185">Reference proteome</keyword>